<dbReference type="AlphaFoldDB" id="A0ABD3NKK3"/>
<proteinExistence type="predicted"/>
<gene>
    <name evidence="2" type="ORF">ACHAWO_003477</name>
</gene>
<feature type="compositionally biased region" description="Basic and acidic residues" evidence="1">
    <location>
        <begin position="199"/>
        <end position="208"/>
    </location>
</feature>
<name>A0ABD3NKK3_9STRA</name>
<reference evidence="2 3" key="1">
    <citation type="submission" date="2024-10" db="EMBL/GenBank/DDBJ databases">
        <title>Updated reference genomes for cyclostephanoid diatoms.</title>
        <authorList>
            <person name="Roberts W.R."/>
            <person name="Alverson A.J."/>
        </authorList>
    </citation>
    <scope>NUCLEOTIDE SEQUENCE [LARGE SCALE GENOMIC DNA]</scope>
    <source>
        <strain evidence="2 3">AJA010-31</strain>
    </source>
</reference>
<comment type="caution">
    <text evidence="2">The sequence shown here is derived from an EMBL/GenBank/DDBJ whole genome shotgun (WGS) entry which is preliminary data.</text>
</comment>
<evidence type="ECO:0000256" key="1">
    <source>
        <dbReference type="SAM" id="MobiDB-lite"/>
    </source>
</evidence>
<evidence type="ECO:0000313" key="3">
    <source>
        <dbReference type="Proteomes" id="UP001530400"/>
    </source>
</evidence>
<sequence>MDVVQGAVKTGDVFLVVTDASESYNNVGKNKDDDLEEEPEEDSFLSIGEDLVMKLRKYESQKVDTVAEDSSTVCEHTTESYRNDPKVESTIARCIAILPTCAAGGPDDPGVLAFAFNSPLLSVVWADLPGMFKDKPMLSNENARDILPIGPPLYDPDFLQIEQIDFLGRLPYCCEVRIESFDESKGIQMKMEADEGNDDKEKKVDDQNRSNNFGGERFTRAL</sequence>
<protein>
    <submittedName>
        <fullName evidence="2">Uncharacterized protein</fullName>
    </submittedName>
</protein>
<evidence type="ECO:0000313" key="2">
    <source>
        <dbReference type="EMBL" id="KAL3776048.1"/>
    </source>
</evidence>
<feature type="region of interest" description="Disordered" evidence="1">
    <location>
        <begin position="188"/>
        <end position="222"/>
    </location>
</feature>
<accession>A0ABD3NKK3</accession>
<organism evidence="2 3">
    <name type="scientific">Cyclotella atomus</name>
    <dbReference type="NCBI Taxonomy" id="382360"/>
    <lineage>
        <taxon>Eukaryota</taxon>
        <taxon>Sar</taxon>
        <taxon>Stramenopiles</taxon>
        <taxon>Ochrophyta</taxon>
        <taxon>Bacillariophyta</taxon>
        <taxon>Coscinodiscophyceae</taxon>
        <taxon>Thalassiosirophycidae</taxon>
        <taxon>Stephanodiscales</taxon>
        <taxon>Stephanodiscaceae</taxon>
        <taxon>Cyclotella</taxon>
    </lineage>
</organism>
<keyword evidence="3" id="KW-1185">Reference proteome</keyword>
<dbReference type="Proteomes" id="UP001530400">
    <property type="component" value="Unassembled WGS sequence"/>
</dbReference>
<dbReference type="EMBL" id="JALLPJ020001120">
    <property type="protein sequence ID" value="KAL3776048.1"/>
    <property type="molecule type" value="Genomic_DNA"/>
</dbReference>